<comment type="caution">
    <text evidence="2">The sequence shown here is derived from an EMBL/GenBank/DDBJ whole genome shotgun (WGS) entry which is preliminary data.</text>
</comment>
<keyword evidence="3" id="KW-1185">Reference proteome</keyword>
<reference evidence="2 3" key="1">
    <citation type="submission" date="2022-11" db="EMBL/GenBank/DDBJ databases">
        <title>Spartinivicinus poritis sp. nov., isolated from scleractinian coral Porites lutea.</title>
        <authorList>
            <person name="Zhang G."/>
            <person name="Cai L."/>
            <person name="Wei Q."/>
        </authorList>
    </citation>
    <scope>NUCLEOTIDE SEQUENCE [LARGE SCALE GENOMIC DNA]</scope>
    <source>
        <strain evidence="2 3">A2-2</strain>
    </source>
</reference>
<dbReference type="RefSeq" id="WP_274687046.1">
    <property type="nucleotide sequence ID" value="NZ_JAPMOU010000002.1"/>
</dbReference>
<evidence type="ECO:0000313" key="2">
    <source>
        <dbReference type="EMBL" id="MDE1460674.1"/>
    </source>
</evidence>
<dbReference type="EMBL" id="JAPMOU010000002">
    <property type="protein sequence ID" value="MDE1460674.1"/>
    <property type="molecule type" value="Genomic_DNA"/>
</dbReference>
<evidence type="ECO:0000313" key="3">
    <source>
        <dbReference type="Proteomes" id="UP001528823"/>
    </source>
</evidence>
<gene>
    <name evidence="2" type="ORF">ORQ98_01715</name>
</gene>
<protein>
    <recommendedName>
        <fullName evidence="4">LAGLIDADG homing endonuclease</fullName>
    </recommendedName>
</protein>
<organism evidence="2 3">
    <name type="scientific">Spartinivicinus poritis</name>
    <dbReference type="NCBI Taxonomy" id="2994640"/>
    <lineage>
        <taxon>Bacteria</taxon>
        <taxon>Pseudomonadati</taxon>
        <taxon>Pseudomonadota</taxon>
        <taxon>Gammaproteobacteria</taxon>
        <taxon>Oceanospirillales</taxon>
        <taxon>Zooshikellaceae</taxon>
        <taxon>Spartinivicinus</taxon>
    </lineage>
</organism>
<dbReference type="Proteomes" id="UP001528823">
    <property type="component" value="Unassembled WGS sequence"/>
</dbReference>
<evidence type="ECO:0008006" key="4">
    <source>
        <dbReference type="Google" id="ProtNLM"/>
    </source>
</evidence>
<name>A0ABT5U2T3_9GAMM</name>
<proteinExistence type="predicted"/>
<evidence type="ECO:0000256" key="1">
    <source>
        <dbReference type="SAM" id="MobiDB-lite"/>
    </source>
</evidence>
<sequence length="296" mass="33777">MAKKTRDKLKILFSRGRLPSELDFADLIDSTINPADDGFDISQVTGIKIRPTERHKLLSIYARHTDAKTALWQMELDNDGSHLHLKNLLDSNLLAKHKIVNNKDGGTNPDNHQEKNNSNSSLLSFSANEKKVGINRKAPAHTLDINGTLACSGRVGNYNQGRIIADGRWHDVLTSLTGCKMFEVIAGVGGKKGQGRYALLKATVMSTYHGTRWLSKLFGYNTGIFHQHCHFYSRWDRIRLRWIKAGLNRYTLQMRTIRNYCDKEMKIYINYSMTQLWFDDHMCNSHVTHDGEEELA</sequence>
<feature type="region of interest" description="Disordered" evidence="1">
    <location>
        <begin position="101"/>
        <end position="122"/>
    </location>
</feature>
<accession>A0ABT5U2T3</accession>